<proteinExistence type="predicted"/>
<dbReference type="EMBL" id="OM869509">
    <property type="protein sequence ID" value="UPW40861.1"/>
    <property type="molecule type" value="Genomic_DNA"/>
</dbReference>
<accession>A0A976N0L1</accession>
<protein>
    <submittedName>
        <fullName evidence="1">Internal scaffolding protein</fullName>
    </submittedName>
</protein>
<sequence>MSTGKVKIFSRYDIPISSGLNTGSDSIVDKSALADCDINNIIKRYSSVEQLEAETANRVVPLYGDSSIPFTTKDICILKQNLQGIYSSLPDSVSKEFKNYNDFLKTVGNMDDSKVMEFFTNAKFIQEQDANGASYSDSALVADSQIKQTEIKES</sequence>
<dbReference type="Pfam" id="PF09675">
    <property type="entry name" value="Chlamy_scaf"/>
    <property type="match status" value="1"/>
</dbReference>
<organism evidence="1">
    <name type="scientific">Sigmofec virus UA08Rod_6451</name>
    <dbReference type="NCBI Taxonomy" id="2929230"/>
    <lineage>
        <taxon>Viruses</taxon>
        <taxon>Monodnaviria</taxon>
        <taxon>Sangervirae</taxon>
        <taxon>Phixviricota</taxon>
        <taxon>Malgrandaviricetes</taxon>
        <taxon>Petitvirales</taxon>
        <taxon>Microviridae</taxon>
    </lineage>
</organism>
<reference evidence="1" key="1">
    <citation type="submission" date="2022-02" db="EMBL/GenBank/DDBJ databases">
        <title>Towards deciphering the DNA virus diversity associated with rodent species in the families Cricetidae and Heteromyidae.</title>
        <authorList>
            <person name="Lund M."/>
            <person name="Larsen B.B."/>
            <person name="Gryseels S."/>
            <person name="Kraberger S."/>
            <person name="Rowsey D.M."/>
            <person name="Steger L."/>
            <person name="Yule K.M."/>
            <person name="Upham N.S."/>
            <person name="Worobey M."/>
            <person name="Van Doorslaer K."/>
            <person name="Varsani A."/>
        </authorList>
    </citation>
    <scope>NUCLEOTIDE SEQUENCE</scope>
    <source>
        <strain evidence="1">UA08Rod_6451</strain>
    </source>
</reference>
<dbReference type="InterPro" id="IPR014131">
    <property type="entry name" value="Chlamydia_phage_Vp3"/>
</dbReference>
<evidence type="ECO:0000313" key="1">
    <source>
        <dbReference type="EMBL" id="UPW40861.1"/>
    </source>
</evidence>
<name>A0A976N0L1_9VIRU</name>